<comment type="function">
    <text evidence="10">Catalyzes the condensation of iminoaspartate with dihydroxyacetone phosphate to form quinolinate.</text>
</comment>
<evidence type="ECO:0000313" key="11">
    <source>
        <dbReference type="EMBL" id="GJG59928.1"/>
    </source>
</evidence>
<feature type="binding site" evidence="10">
    <location>
        <position position="41"/>
    </location>
    <ligand>
        <name>iminosuccinate</name>
        <dbReference type="ChEBI" id="CHEBI:77875"/>
    </ligand>
</feature>
<name>A0A9R1CZF6_9BACT</name>
<dbReference type="PANTHER" id="PTHR30573">
    <property type="entry name" value="QUINOLINATE SYNTHETASE A"/>
    <property type="match status" value="1"/>
</dbReference>
<evidence type="ECO:0000313" key="12">
    <source>
        <dbReference type="Proteomes" id="UP000825483"/>
    </source>
</evidence>
<comment type="cofactor">
    <cofactor evidence="10">
        <name>[4Fe-4S] cluster</name>
        <dbReference type="ChEBI" id="CHEBI:49883"/>
    </cofactor>
    <text evidence="10">Binds 1 [4Fe-4S] cluster per subunit.</text>
</comment>
<dbReference type="Pfam" id="PF02445">
    <property type="entry name" value="NadA"/>
    <property type="match status" value="1"/>
</dbReference>
<feature type="binding site" evidence="10">
    <location>
        <position position="146"/>
    </location>
    <ligand>
        <name>iminosuccinate</name>
        <dbReference type="ChEBI" id="CHEBI:77875"/>
    </ligand>
</feature>
<dbReference type="NCBIfam" id="TIGR00550">
    <property type="entry name" value="nadA"/>
    <property type="match status" value="1"/>
</dbReference>
<evidence type="ECO:0000256" key="6">
    <source>
        <dbReference type="ARBA" id="ARBA00022679"/>
    </source>
</evidence>
<dbReference type="GeneID" id="72466029"/>
<dbReference type="Gene3D" id="3.40.50.10800">
    <property type="entry name" value="NadA-like"/>
    <property type="match status" value="3"/>
</dbReference>
<evidence type="ECO:0000256" key="7">
    <source>
        <dbReference type="ARBA" id="ARBA00022723"/>
    </source>
</evidence>
<feature type="binding site" evidence="10">
    <location>
        <position position="58"/>
    </location>
    <ligand>
        <name>iminosuccinate</name>
        <dbReference type="ChEBI" id="CHEBI:77875"/>
    </ligand>
</feature>
<dbReference type="FunFam" id="3.40.50.10800:FF:000003">
    <property type="entry name" value="Quinolinate synthase A"/>
    <property type="match status" value="1"/>
</dbReference>
<gene>
    <name evidence="10 11" type="primary">nadA</name>
    <name evidence="11" type="ORF">PRLR5076_27790</name>
</gene>
<dbReference type="GO" id="GO:0008987">
    <property type="term" value="F:quinolinate synthetase A activity"/>
    <property type="evidence" value="ECO:0007669"/>
    <property type="project" value="UniProtKB-UniRule"/>
</dbReference>
<keyword evidence="3 10" id="KW-0004">4Fe-4S</keyword>
<evidence type="ECO:0000256" key="2">
    <source>
        <dbReference type="ARBA" id="ARBA00012669"/>
    </source>
</evidence>
<dbReference type="EC" id="2.5.1.72" evidence="2 10"/>
<evidence type="ECO:0000256" key="8">
    <source>
        <dbReference type="ARBA" id="ARBA00023004"/>
    </source>
</evidence>
<dbReference type="InterPro" id="IPR023066">
    <property type="entry name" value="Quinolinate_synth_type2"/>
</dbReference>
<keyword evidence="6 10" id="KW-0808">Transferase</keyword>
<keyword evidence="8 10" id="KW-0408">Iron</keyword>
<dbReference type="SUPFAM" id="SSF142754">
    <property type="entry name" value="NadA-like"/>
    <property type="match status" value="1"/>
</dbReference>
<dbReference type="GO" id="GO:0034628">
    <property type="term" value="P:'de novo' NAD+ biosynthetic process from L-aspartate"/>
    <property type="evidence" value="ECO:0007669"/>
    <property type="project" value="TreeGrafter"/>
</dbReference>
<keyword evidence="4 10" id="KW-0963">Cytoplasm</keyword>
<dbReference type="PANTHER" id="PTHR30573:SF0">
    <property type="entry name" value="QUINOLINATE SYNTHASE, CHLOROPLASTIC"/>
    <property type="match status" value="1"/>
</dbReference>
<proteinExistence type="inferred from homology"/>
<feature type="binding site" evidence="10">
    <location>
        <position position="103"/>
    </location>
    <ligand>
        <name>[4Fe-4S] cluster</name>
        <dbReference type="ChEBI" id="CHEBI:49883"/>
    </ligand>
</feature>
<dbReference type="EMBL" id="BPUB01000002">
    <property type="protein sequence ID" value="GJG59928.1"/>
    <property type="molecule type" value="Genomic_DNA"/>
</dbReference>
<evidence type="ECO:0000256" key="4">
    <source>
        <dbReference type="ARBA" id="ARBA00022490"/>
    </source>
</evidence>
<dbReference type="InterPro" id="IPR003473">
    <property type="entry name" value="NadA"/>
</dbReference>
<dbReference type="GO" id="GO:0046872">
    <property type="term" value="F:metal ion binding"/>
    <property type="evidence" value="ECO:0007669"/>
    <property type="project" value="UniProtKB-KW"/>
</dbReference>
<keyword evidence="5 10" id="KW-0662">Pyridine nucleotide biosynthesis</keyword>
<dbReference type="GO" id="GO:0051539">
    <property type="term" value="F:4 iron, 4 sulfur cluster binding"/>
    <property type="evidence" value="ECO:0007669"/>
    <property type="project" value="UniProtKB-KW"/>
</dbReference>
<organism evidence="11 12">
    <name type="scientific">Prevotella lacticifex</name>
    <dbReference type="NCBI Taxonomy" id="2854755"/>
    <lineage>
        <taxon>Bacteria</taxon>
        <taxon>Pseudomonadati</taxon>
        <taxon>Bacteroidota</taxon>
        <taxon>Bacteroidia</taxon>
        <taxon>Bacteroidales</taxon>
        <taxon>Prevotellaceae</taxon>
        <taxon>Prevotella</taxon>
    </lineage>
</organism>
<comment type="caution">
    <text evidence="11">The sequence shown here is derived from an EMBL/GenBank/DDBJ whole genome shotgun (WGS) entry which is preliminary data.</text>
</comment>
<dbReference type="Proteomes" id="UP000825483">
    <property type="component" value="Unassembled WGS sequence"/>
</dbReference>
<protein>
    <recommendedName>
        <fullName evidence="2 10">Quinolinate synthase</fullName>
        <ecNumber evidence="2 10">2.5.1.72</ecNumber>
    </recommendedName>
</protein>
<evidence type="ECO:0000256" key="1">
    <source>
        <dbReference type="ARBA" id="ARBA00005065"/>
    </source>
</evidence>
<dbReference type="AlphaFoldDB" id="A0A9R1CZF6"/>
<feature type="binding site" evidence="10">
    <location>
        <position position="232"/>
    </location>
    <ligand>
        <name>iminosuccinate</name>
        <dbReference type="ChEBI" id="CHEBI:77875"/>
    </ligand>
</feature>
<feature type="binding site" evidence="10">
    <location>
        <position position="189"/>
    </location>
    <ligand>
        <name>[4Fe-4S] cluster</name>
        <dbReference type="ChEBI" id="CHEBI:49883"/>
    </ligand>
</feature>
<feature type="binding site" evidence="10">
    <location>
        <begin position="129"/>
        <end position="131"/>
    </location>
    <ligand>
        <name>iminosuccinate</name>
        <dbReference type="ChEBI" id="CHEBI:77875"/>
    </ligand>
</feature>
<accession>A0A9R1CZF6</accession>
<comment type="similarity">
    <text evidence="10">Belongs to the quinolinate synthase family. Type 2 subfamily.</text>
</comment>
<keyword evidence="7 10" id="KW-0479">Metal-binding</keyword>
<comment type="pathway">
    <text evidence="1 10">Cofactor biosynthesis; NAD(+) biosynthesis; quinolinate from iminoaspartate: step 1/1.</text>
</comment>
<evidence type="ECO:0000256" key="9">
    <source>
        <dbReference type="ARBA" id="ARBA00023014"/>
    </source>
</evidence>
<feature type="binding site" evidence="10">
    <location>
        <position position="288"/>
    </location>
    <ligand>
        <name>[4Fe-4S] cluster</name>
        <dbReference type="ChEBI" id="CHEBI:49883"/>
    </ligand>
</feature>
<comment type="subcellular location">
    <subcellularLocation>
        <location evidence="10">Cytoplasm</location>
    </subcellularLocation>
</comment>
<dbReference type="HAMAP" id="MF_00568">
    <property type="entry name" value="NadA_type2"/>
    <property type="match status" value="1"/>
</dbReference>
<keyword evidence="12" id="KW-1185">Reference proteome</keyword>
<sequence>MTPTKEWKDAGYVTEAVDKNLNLKEEIRRLCKEKDAIILAHYYTVGAIQDIADFVGDSLALARKAADTDAKVMVMCGVHFMAETCKLLSPDKTVLCPDLTAGCSLADSCDAADLRKYKAEHPGYQVVSYVNTTAAVKALTDVVVTSGNAVKVMESFPKDAKIIFGPDYNLGNYINSVTGRNMLLWNGGCHVHEKFSVEGIVNLKKAHPGAVVMAHLECKAPVLAVADVKGSTATMLKYAQAHPEQKEFIVATEAGILHEMQRTCPSQTFYPVPPEVSEGSLGCSCNECEFMKKNTLEKIYNTLKYGWPQIEIDPAIAKDAVKPIERMLELS</sequence>
<evidence type="ECO:0000256" key="3">
    <source>
        <dbReference type="ARBA" id="ARBA00022485"/>
    </source>
</evidence>
<dbReference type="NCBIfam" id="NF006878">
    <property type="entry name" value="PRK09375.1-2"/>
    <property type="match status" value="1"/>
</dbReference>
<comment type="catalytic activity">
    <reaction evidence="10">
        <text>iminosuccinate + dihydroxyacetone phosphate = quinolinate + phosphate + 2 H2O + H(+)</text>
        <dbReference type="Rhea" id="RHEA:25888"/>
        <dbReference type="ChEBI" id="CHEBI:15377"/>
        <dbReference type="ChEBI" id="CHEBI:15378"/>
        <dbReference type="ChEBI" id="CHEBI:29959"/>
        <dbReference type="ChEBI" id="CHEBI:43474"/>
        <dbReference type="ChEBI" id="CHEBI:57642"/>
        <dbReference type="ChEBI" id="CHEBI:77875"/>
        <dbReference type="EC" id="2.5.1.72"/>
    </reaction>
</comment>
<evidence type="ECO:0000256" key="5">
    <source>
        <dbReference type="ARBA" id="ARBA00022642"/>
    </source>
</evidence>
<dbReference type="InterPro" id="IPR036094">
    <property type="entry name" value="NadA_sf"/>
</dbReference>
<reference evidence="11" key="1">
    <citation type="journal article" date="2022" name="Int. J. Syst. Evol. Microbiol.">
        <title>Prevotella lacticifex sp. nov., isolated from the rumen of cows.</title>
        <authorList>
            <person name="Shinkai T."/>
            <person name="Ikeyama N."/>
            <person name="Kumagai M."/>
            <person name="Ohmori H."/>
            <person name="Sakamoto M."/>
            <person name="Ohkuma M."/>
            <person name="Mitsumori M."/>
        </authorList>
    </citation>
    <scope>NUCLEOTIDE SEQUENCE</scope>
    <source>
        <strain evidence="11">R5076</strain>
    </source>
</reference>
<keyword evidence="9 10" id="KW-0411">Iron-sulfur</keyword>
<comment type="caution">
    <text evidence="10">Lacks conserved residue(s) required for the propagation of feature annotation.</text>
</comment>
<dbReference type="GO" id="GO:0005829">
    <property type="term" value="C:cytosol"/>
    <property type="evidence" value="ECO:0007669"/>
    <property type="project" value="TreeGrafter"/>
</dbReference>
<evidence type="ECO:0000256" key="10">
    <source>
        <dbReference type="HAMAP-Rule" id="MF_00568"/>
    </source>
</evidence>
<dbReference type="RefSeq" id="WP_223928501.1">
    <property type="nucleotide sequence ID" value="NZ_BPTU01000002.1"/>
</dbReference>